<dbReference type="AlphaFoldDB" id="A0A7C8MK18"/>
<dbReference type="Proteomes" id="UP000481861">
    <property type="component" value="Unassembled WGS sequence"/>
</dbReference>
<name>A0A7C8MK18_9PLEO</name>
<reference evidence="1 2" key="1">
    <citation type="submission" date="2020-01" db="EMBL/GenBank/DDBJ databases">
        <authorList>
            <consortium name="DOE Joint Genome Institute"/>
            <person name="Haridas S."/>
            <person name="Albert R."/>
            <person name="Binder M."/>
            <person name="Bloem J."/>
            <person name="Labutti K."/>
            <person name="Salamov A."/>
            <person name="Andreopoulos B."/>
            <person name="Baker S.E."/>
            <person name="Barry K."/>
            <person name="Bills G."/>
            <person name="Bluhm B.H."/>
            <person name="Cannon C."/>
            <person name="Castanera R."/>
            <person name="Culley D.E."/>
            <person name="Daum C."/>
            <person name="Ezra D."/>
            <person name="Gonzalez J.B."/>
            <person name="Henrissat B."/>
            <person name="Kuo A."/>
            <person name="Liang C."/>
            <person name="Lipzen A."/>
            <person name="Lutzoni F."/>
            <person name="Magnuson J."/>
            <person name="Mondo S."/>
            <person name="Nolan M."/>
            <person name="Ohm R."/>
            <person name="Pangilinan J."/>
            <person name="Park H.-J.H."/>
            <person name="Ramirez L."/>
            <person name="Alfaro M."/>
            <person name="Sun H."/>
            <person name="Tritt A."/>
            <person name="Yoshinaga Y."/>
            <person name="Zwiers L.-H.L."/>
            <person name="Turgeon B.G."/>
            <person name="Goodwin S.B."/>
            <person name="Spatafora J.W."/>
            <person name="Crous P.W."/>
            <person name="Grigoriev I.V."/>
        </authorList>
    </citation>
    <scope>NUCLEOTIDE SEQUENCE [LARGE SCALE GENOMIC DNA]</scope>
    <source>
        <strain evidence="1 2">CBS 611.86</strain>
    </source>
</reference>
<gene>
    <name evidence="1" type="ORF">BDV95DRAFT_573486</name>
</gene>
<proteinExistence type="predicted"/>
<dbReference type="EMBL" id="JAADJZ010000012">
    <property type="protein sequence ID" value="KAF2871204.1"/>
    <property type="molecule type" value="Genomic_DNA"/>
</dbReference>
<evidence type="ECO:0000313" key="1">
    <source>
        <dbReference type="EMBL" id="KAF2871204.1"/>
    </source>
</evidence>
<protein>
    <submittedName>
        <fullName evidence="1">Uncharacterized protein</fullName>
    </submittedName>
</protein>
<keyword evidence="2" id="KW-1185">Reference proteome</keyword>
<evidence type="ECO:0000313" key="2">
    <source>
        <dbReference type="Proteomes" id="UP000481861"/>
    </source>
</evidence>
<organism evidence="1 2">
    <name type="scientific">Massariosphaeria phaeospora</name>
    <dbReference type="NCBI Taxonomy" id="100035"/>
    <lineage>
        <taxon>Eukaryota</taxon>
        <taxon>Fungi</taxon>
        <taxon>Dikarya</taxon>
        <taxon>Ascomycota</taxon>
        <taxon>Pezizomycotina</taxon>
        <taxon>Dothideomycetes</taxon>
        <taxon>Pleosporomycetidae</taxon>
        <taxon>Pleosporales</taxon>
        <taxon>Pleosporales incertae sedis</taxon>
        <taxon>Massariosphaeria</taxon>
    </lineage>
</organism>
<sequence>MMQLGCQDTVWADTTRKGESLVRMMRANALCESESAISELSELEKWGYTSDESHAEFVPFYRMVLEALNPNGQFTDEDTVIRGRTNYHAKVVSVGGKEYQPSYACFEQAFSPKEAVMFALYNRSPFHMIQRVAHHNSIVGTPTHDDLPGLRHWSDVAFIQWLSCCREERISPTNLKYVCRCSVENLATLDIIHEILCRKNLDITVWPGVSFDANTEEGMALLASPNGSGVAYLLSQHRAELGHKVVERITVFREHEDVASRNLLFHIVDYTPK</sequence>
<comment type="caution">
    <text evidence="1">The sequence shown here is derived from an EMBL/GenBank/DDBJ whole genome shotgun (WGS) entry which is preliminary data.</text>
</comment>
<dbReference type="OrthoDB" id="5337308at2759"/>
<accession>A0A7C8MK18</accession>